<organism evidence="1 2">
    <name type="scientific">Mytilus galloprovincialis</name>
    <name type="common">Mediterranean mussel</name>
    <dbReference type="NCBI Taxonomy" id="29158"/>
    <lineage>
        <taxon>Eukaryota</taxon>
        <taxon>Metazoa</taxon>
        <taxon>Spiralia</taxon>
        <taxon>Lophotrochozoa</taxon>
        <taxon>Mollusca</taxon>
        <taxon>Bivalvia</taxon>
        <taxon>Autobranchia</taxon>
        <taxon>Pteriomorphia</taxon>
        <taxon>Mytilida</taxon>
        <taxon>Mytiloidea</taxon>
        <taxon>Mytilidae</taxon>
        <taxon>Mytilinae</taxon>
        <taxon>Mytilus</taxon>
    </lineage>
</organism>
<name>A0A8B6G8G2_MYTGA</name>
<reference evidence="1" key="1">
    <citation type="submission" date="2018-11" db="EMBL/GenBank/DDBJ databases">
        <authorList>
            <person name="Alioto T."/>
            <person name="Alioto T."/>
        </authorList>
    </citation>
    <scope>NUCLEOTIDE SEQUENCE</scope>
</reference>
<evidence type="ECO:0000313" key="1">
    <source>
        <dbReference type="EMBL" id="VDI60337.1"/>
    </source>
</evidence>
<sequence>MPHMYLCQLKASDNIRVIPDYIAIRPSEISKLLDMPEDQTRKIVNHPGCTRGQVRQQRSVKWGNTKKEARKIFSVNKREHGKTDGGPQAKPVSVAVNRTINLCNDSASFKGIEGVESCIFVNLSDELLNRLAGEVRAITHDTVDVYYESLNKRMPLKPFSYTVYDVNKKIDFACRTQMAVQTDVDDPNKSFSKVFTGLGCIEKLNPVIKPPRKIPATLREKLKGTLKEMENKVIGKVDEPTDWVNWLVVVEKPKTGKLRIC</sequence>
<dbReference type="AlphaFoldDB" id="A0A8B6G8G2"/>
<proteinExistence type="predicted"/>
<protein>
    <submittedName>
        <fullName evidence="1">Uncharacterized protein</fullName>
    </submittedName>
</protein>
<gene>
    <name evidence="1" type="ORF">MGAL_10B039158</name>
</gene>
<dbReference type="OrthoDB" id="2286242at2759"/>
<keyword evidence="2" id="KW-1185">Reference proteome</keyword>
<accession>A0A8B6G8G2</accession>
<evidence type="ECO:0000313" key="2">
    <source>
        <dbReference type="Proteomes" id="UP000596742"/>
    </source>
</evidence>
<dbReference type="EMBL" id="UYJE01008028">
    <property type="protein sequence ID" value="VDI60337.1"/>
    <property type="molecule type" value="Genomic_DNA"/>
</dbReference>
<comment type="caution">
    <text evidence="1">The sequence shown here is derived from an EMBL/GenBank/DDBJ whole genome shotgun (WGS) entry which is preliminary data.</text>
</comment>
<dbReference type="Proteomes" id="UP000596742">
    <property type="component" value="Unassembled WGS sequence"/>
</dbReference>